<feature type="transmembrane region" description="Helical" evidence="7">
    <location>
        <begin position="280"/>
        <end position="298"/>
    </location>
</feature>
<comment type="similarity">
    <text evidence="2">Belongs to the MscS (TC 1.A.23) family.</text>
</comment>
<evidence type="ECO:0000256" key="5">
    <source>
        <dbReference type="ARBA" id="ARBA00023136"/>
    </source>
</evidence>
<evidence type="ECO:0000256" key="4">
    <source>
        <dbReference type="ARBA" id="ARBA00022989"/>
    </source>
</evidence>
<feature type="transmembrane region" description="Helical" evidence="7">
    <location>
        <begin position="217"/>
        <end position="235"/>
    </location>
</feature>
<reference evidence="10" key="1">
    <citation type="submission" date="2020-05" db="EMBL/GenBank/DDBJ databases">
        <title>Frigoriglobus tundricola gen. nov., sp. nov., a psychrotolerant cellulolytic planctomycete of the family Gemmataceae with two divergent copies of 16S rRNA gene.</title>
        <authorList>
            <person name="Kulichevskaya I.S."/>
            <person name="Ivanova A.A."/>
            <person name="Naumoff D.G."/>
            <person name="Beletsky A.V."/>
            <person name="Rijpstra W.I.C."/>
            <person name="Sinninghe Damste J.S."/>
            <person name="Mardanov A.V."/>
            <person name="Ravin N.V."/>
            <person name="Dedysh S.N."/>
        </authorList>
    </citation>
    <scope>NUCLEOTIDE SEQUENCE [LARGE SCALE GENOMIC DNA]</scope>
    <source>
        <strain evidence="10">PL17</strain>
    </source>
</reference>
<evidence type="ECO:0000256" key="6">
    <source>
        <dbReference type="SAM" id="Coils"/>
    </source>
</evidence>
<organism evidence="9 10">
    <name type="scientific">Frigoriglobus tundricola</name>
    <dbReference type="NCBI Taxonomy" id="2774151"/>
    <lineage>
        <taxon>Bacteria</taxon>
        <taxon>Pseudomonadati</taxon>
        <taxon>Planctomycetota</taxon>
        <taxon>Planctomycetia</taxon>
        <taxon>Gemmatales</taxon>
        <taxon>Gemmataceae</taxon>
        <taxon>Frigoriglobus</taxon>
    </lineage>
</organism>
<dbReference type="PANTHER" id="PTHR30566:SF5">
    <property type="entry name" value="MECHANOSENSITIVE ION CHANNEL PROTEIN 1, MITOCHONDRIAL-RELATED"/>
    <property type="match status" value="1"/>
</dbReference>
<dbReference type="SUPFAM" id="SSF82861">
    <property type="entry name" value="Mechanosensitive channel protein MscS (YggB), transmembrane region"/>
    <property type="match status" value="1"/>
</dbReference>
<dbReference type="SUPFAM" id="SSF50182">
    <property type="entry name" value="Sm-like ribonucleoproteins"/>
    <property type="match status" value="1"/>
</dbReference>
<dbReference type="InterPro" id="IPR006685">
    <property type="entry name" value="MscS_channel_2nd"/>
</dbReference>
<evidence type="ECO:0000259" key="8">
    <source>
        <dbReference type="Pfam" id="PF00924"/>
    </source>
</evidence>
<dbReference type="InterPro" id="IPR023408">
    <property type="entry name" value="MscS_beta-dom_sf"/>
</dbReference>
<evidence type="ECO:0000256" key="7">
    <source>
        <dbReference type="SAM" id="Phobius"/>
    </source>
</evidence>
<keyword evidence="10" id="KW-1185">Reference proteome</keyword>
<feature type="transmembrane region" description="Helical" evidence="7">
    <location>
        <begin position="255"/>
        <end position="274"/>
    </location>
</feature>
<keyword evidence="5 7" id="KW-0472">Membrane</keyword>
<gene>
    <name evidence="9" type="ORF">FTUN_4006</name>
</gene>
<accession>A0A6M5YR59</accession>
<evidence type="ECO:0000313" key="10">
    <source>
        <dbReference type="Proteomes" id="UP000503447"/>
    </source>
</evidence>
<dbReference type="EMBL" id="CP053452">
    <property type="protein sequence ID" value="QJW96449.1"/>
    <property type="molecule type" value="Genomic_DNA"/>
</dbReference>
<proteinExistence type="inferred from homology"/>
<dbReference type="PANTHER" id="PTHR30566">
    <property type="entry name" value="YNAI-RELATED MECHANOSENSITIVE ION CHANNEL"/>
    <property type="match status" value="1"/>
</dbReference>
<name>A0A6M5YR59_9BACT</name>
<keyword evidence="4 7" id="KW-1133">Transmembrane helix</keyword>
<keyword evidence="3 7" id="KW-0812">Transmembrane</keyword>
<dbReference type="AlphaFoldDB" id="A0A6M5YR59"/>
<protein>
    <recommendedName>
        <fullName evidence="8">Mechanosensitive ion channel MscS domain-containing protein</fullName>
    </recommendedName>
</protein>
<dbReference type="Gene3D" id="1.10.287.1260">
    <property type="match status" value="1"/>
</dbReference>
<dbReference type="Proteomes" id="UP000503447">
    <property type="component" value="Chromosome"/>
</dbReference>
<feature type="domain" description="Mechanosensitive ion channel MscS" evidence="8">
    <location>
        <begin position="302"/>
        <end position="368"/>
    </location>
</feature>
<dbReference type="KEGG" id="ftj:FTUN_4006"/>
<sequence>MLLGRVNERIDLLTDLKRFAAEYATARKDRSDGEQKRMDQRAAERMARDAEPWSRFFALDHSKAAADLSELLSAYYKELIDLDEKGENLERQKERLNKLIELTRKQTEDVAKLRTLLEKYRTRPEAAPWDGWLAGQLAPGGLKAEADVYHDEVARLTAVGGANARRVAALTGNAAPEKPVSAADQTQLAATGGEIGQARAELLTARVRGLTVTGVKIGAVLLAALLVPPVLMFILRRAIRGGTDAAGNPSPVLAALRGVLKIGTWIAAAALVLSVLGYDVTALVGGLAIGVLAIALAARPMIADVLGSVVIFAERRFQVGDVVRLGGGEPARVVGLTWRSTALKSAAGLVMSTPNRKVTEGTVENLSRGTETYDTLAVTISTDKDAGRVVGVIRAALAQCKNLSPTDQGVTVVKFNQRGPVKVVEYRFWWFLKDYEVRNKTRDEVFARIAVGLAHEDMTGIEVTLA</sequence>
<evidence type="ECO:0000256" key="2">
    <source>
        <dbReference type="ARBA" id="ARBA00008017"/>
    </source>
</evidence>
<dbReference type="Pfam" id="PF00924">
    <property type="entry name" value="MS_channel_2nd"/>
    <property type="match status" value="1"/>
</dbReference>
<dbReference type="GO" id="GO:0016020">
    <property type="term" value="C:membrane"/>
    <property type="evidence" value="ECO:0007669"/>
    <property type="project" value="UniProtKB-SubCell"/>
</dbReference>
<feature type="coiled-coil region" evidence="6">
    <location>
        <begin position="72"/>
        <end position="109"/>
    </location>
</feature>
<dbReference type="Gene3D" id="2.30.30.60">
    <property type="match status" value="1"/>
</dbReference>
<dbReference type="GO" id="GO:0008381">
    <property type="term" value="F:mechanosensitive monoatomic ion channel activity"/>
    <property type="evidence" value="ECO:0007669"/>
    <property type="project" value="UniProtKB-ARBA"/>
</dbReference>
<evidence type="ECO:0000313" key="9">
    <source>
        <dbReference type="EMBL" id="QJW96449.1"/>
    </source>
</evidence>
<dbReference type="InterPro" id="IPR010920">
    <property type="entry name" value="LSM_dom_sf"/>
</dbReference>
<comment type="subcellular location">
    <subcellularLocation>
        <location evidence="1">Membrane</location>
        <topology evidence="1">Multi-pass membrane protein</topology>
    </subcellularLocation>
</comment>
<keyword evidence="6" id="KW-0175">Coiled coil</keyword>
<evidence type="ECO:0000256" key="1">
    <source>
        <dbReference type="ARBA" id="ARBA00004141"/>
    </source>
</evidence>
<dbReference type="InterPro" id="IPR011014">
    <property type="entry name" value="MscS_channel_TM-2"/>
</dbReference>
<evidence type="ECO:0000256" key="3">
    <source>
        <dbReference type="ARBA" id="ARBA00022692"/>
    </source>
</evidence>